<gene>
    <name evidence="1" type="ORF">SMTD_LOCUS4154</name>
</gene>
<evidence type="ECO:0000313" key="2">
    <source>
        <dbReference type="Proteomes" id="UP000269396"/>
    </source>
</evidence>
<reference evidence="1 2" key="1">
    <citation type="submission" date="2018-11" db="EMBL/GenBank/DDBJ databases">
        <authorList>
            <consortium name="Pathogen Informatics"/>
        </authorList>
    </citation>
    <scope>NUCLEOTIDE SEQUENCE [LARGE SCALE GENOMIC DNA]</scope>
    <source>
        <strain>Denwood</strain>
        <strain evidence="2">Zambia</strain>
    </source>
</reference>
<name>A0A3P8E4H6_9TREM</name>
<protein>
    <submittedName>
        <fullName evidence="1">Uncharacterized protein</fullName>
    </submittedName>
</protein>
<proteinExistence type="predicted"/>
<sequence>MMVLSTMTVNGTLDYVTVTECITTLTGQLMRVSGKMVNVMEKEQCTGVIVMKFILEVGLMENK</sequence>
<accession>A0A3P8E4H6</accession>
<dbReference type="AlphaFoldDB" id="A0A3P8E4H6"/>
<organism evidence="1 2">
    <name type="scientific">Schistosoma mattheei</name>
    <dbReference type="NCBI Taxonomy" id="31246"/>
    <lineage>
        <taxon>Eukaryota</taxon>
        <taxon>Metazoa</taxon>
        <taxon>Spiralia</taxon>
        <taxon>Lophotrochozoa</taxon>
        <taxon>Platyhelminthes</taxon>
        <taxon>Trematoda</taxon>
        <taxon>Digenea</taxon>
        <taxon>Strigeidida</taxon>
        <taxon>Schistosomatoidea</taxon>
        <taxon>Schistosomatidae</taxon>
        <taxon>Schistosoma</taxon>
    </lineage>
</organism>
<evidence type="ECO:0000313" key="1">
    <source>
        <dbReference type="EMBL" id="VDP03443.1"/>
    </source>
</evidence>
<keyword evidence="2" id="KW-1185">Reference proteome</keyword>
<dbReference type="EMBL" id="UZAL01010310">
    <property type="protein sequence ID" value="VDP03443.1"/>
    <property type="molecule type" value="Genomic_DNA"/>
</dbReference>
<dbReference type="Proteomes" id="UP000269396">
    <property type="component" value="Unassembled WGS sequence"/>
</dbReference>